<dbReference type="Pfam" id="PF03747">
    <property type="entry name" value="ADP_ribosyl_GH"/>
    <property type="match status" value="1"/>
</dbReference>
<dbReference type="PANTHER" id="PTHR16222:SF24">
    <property type="entry name" value="ADP-RIBOSYLHYDROLASE ARH3"/>
    <property type="match status" value="1"/>
</dbReference>
<keyword evidence="4" id="KW-1185">Reference proteome</keyword>
<dbReference type="Proteomes" id="UP001564626">
    <property type="component" value="Unassembled WGS sequence"/>
</dbReference>
<evidence type="ECO:0000256" key="2">
    <source>
        <dbReference type="ARBA" id="ARBA00022801"/>
    </source>
</evidence>
<keyword evidence="2" id="KW-0378">Hydrolase</keyword>
<proteinExistence type="inferred from homology"/>
<protein>
    <submittedName>
        <fullName evidence="3">ADP-ribosylglycohydrolase family protein</fullName>
    </submittedName>
</protein>
<comment type="similarity">
    <text evidence="1">Belongs to the ADP-ribosylglycohydrolase family.</text>
</comment>
<accession>A0ABV4CME8</accession>
<dbReference type="EMBL" id="JBGEHV010000034">
    <property type="protein sequence ID" value="MEY8041307.1"/>
    <property type="molecule type" value="Genomic_DNA"/>
</dbReference>
<name>A0ABV4CME8_9PSEU</name>
<dbReference type="InterPro" id="IPR050792">
    <property type="entry name" value="ADP-ribosylglycohydrolase"/>
</dbReference>
<reference evidence="3 4" key="1">
    <citation type="submission" date="2024-08" db="EMBL/GenBank/DDBJ databases">
        <title>Genome mining of Saccharopolyspora cebuensis PGLac3 from Nigerian medicinal plant.</title>
        <authorList>
            <person name="Ezeobiora C.E."/>
            <person name="Igbokwe N.H."/>
            <person name="Amin D.H."/>
            <person name="Mendie U.E."/>
        </authorList>
    </citation>
    <scope>NUCLEOTIDE SEQUENCE [LARGE SCALE GENOMIC DNA]</scope>
    <source>
        <strain evidence="3 4">PGLac3</strain>
    </source>
</reference>
<dbReference type="PANTHER" id="PTHR16222">
    <property type="entry name" value="ADP-RIBOSYLGLYCOHYDROLASE"/>
    <property type="match status" value="1"/>
</dbReference>
<gene>
    <name evidence="3" type="ORF">AB8O55_18040</name>
</gene>
<sequence length="318" mass="33926">MTVPRPSANTTAQARGTLLGAALGDALGARFEGEDVVGGPSLVAHDRAAEPLRYTDDTAQTIVLARHLVQRRDRAPVDEDALATDLARAWQAEPWRGYGAGSRQVLELVAAGVPWPEATRACFGGHGSYGNGAAMRVAALALIATSLTHAAQLADRTAKVTHAHQHGREGAELQACAVFLALHSDPVRPLDRDHYLDELSRALPSTSWHGRIDQIRAMPPTASPSYAASLLGNDATAIRSVPMALHSFLRYPDHPAEAIRYAIRAGGDTDTIASMAGALAGARTGIHGLPVTWLERLENADRIRALADRLAPRIPRTR</sequence>
<dbReference type="RefSeq" id="WP_345364131.1">
    <property type="nucleotide sequence ID" value="NZ_BAABII010000010.1"/>
</dbReference>
<evidence type="ECO:0000256" key="1">
    <source>
        <dbReference type="ARBA" id="ARBA00010702"/>
    </source>
</evidence>
<evidence type="ECO:0000313" key="4">
    <source>
        <dbReference type="Proteomes" id="UP001564626"/>
    </source>
</evidence>
<dbReference type="InterPro" id="IPR036705">
    <property type="entry name" value="Ribosyl_crysJ1_sf"/>
</dbReference>
<dbReference type="Gene3D" id="1.10.4080.10">
    <property type="entry name" value="ADP-ribosylation/Crystallin J1"/>
    <property type="match status" value="1"/>
</dbReference>
<dbReference type="InterPro" id="IPR005502">
    <property type="entry name" value="Ribosyl_crysJ1"/>
</dbReference>
<organism evidence="3 4">
    <name type="scientific">Saccharopolyspora cebuensis</name>
    <dbReference type="NCBI Taxonomy" id="418759"/>
    <lineage>
        <taxon>Bacteria</taxon>
        <taxon>Bacillati</taxon>
        <taxon>Actinomycetota</taxon>
        <taxon>Actinomycetes</taxon>
        <taxon>Pseudonocardiales</taxon>
        <taxon>Pseudonocardiaceae</taxon>
        <taxon>Saccharopolyspora</taxon>
    </lineage>
</organism>
<comment type="caution">
    <text evidence="3">The sequence shown here is derived from an EMBL/GenBank/DDBJ whole genome shotgun (WGS) entry which is preliminary data.</text>
</comment>
<evidence type="ECO:0000313" key="3">
    <source>
        <dbReference type="EMBL" id="MEY8041307.1"/>
    </source>
</evidence>
<dbReference type="SUPFAM" id="SSF101478">
    <property type="entry name" value="ADP-ribosylglycohydrolase"/>
    <property type="match status" value="1"/>
</dbReference>